<dbReference type="AlphaFoldDB" id="A0A9J6EU43"/>
<evidence type="ECO:0000313" key="2">
    <source>
        <dbReference type="Proteomes" id="UP000821866"/>
    </source>
</evidence>
<sequence>MELAHPVSAYVVASGTTSRGVVREVDAHLPDSELHRRFVSSHNPALMRVRRIKDTITIFLLFYGLKISKYVPCGMLLLRCTLYKRQIYTCRNFSDIGRRQVACPTTSVKVS</sequence>
<name>A0A9J6EU43_RHIMP</name>
<dbReference type="Proteomes" id="UP000821866">
    <property type="component" value="Chromosome 10"/>
</dbReference>
<gene>
    <name evidence="1" type="ORF">HPB51_017310</name>
</gene>
<comment type="caution">
    <text evidence="1">The sequence shown here is derived from an EMBL/GenBank/DDBJ whole genome shotgun (WGS) entry which is preliminary data.</text>
</comment>
<dbReference type="EMBL" id="JABSTU010000002">
    <property type="protein sequence ID" value="KAH8037810.1"/>
    <property type="molecule type" value="Genomic_DNA"/>
</dbReference>
<organism evidence="1 2">
    <name type="scientific">Rhipicephalus microplus</name>
    <name type="common">Cattle tick</name>
    <name type="synonym">Boophilus microplus</name>
    <dbReference type="NCBI Taxonomy" id="6941"/>
    <lineage>
        <taxon>Eukaryota</taxon>
        <taxon>Metazoa</taxon>
        <taxon>Ecdysozoa</taxon>
        <taxon>Arthropoda</taxon>
        <taxon>Chelicerata</taxon>
        <taxon>Arachnida</taxon>
        <taxon>Acari</taxon>
        <taxon>Parasitiformes</taxon>
        <taxon>Ixodida</taxon>
        <taxon>Ixodoidea</taxon>
        <taxon>Ixodidae</taxon>
        <taxon>Rhipicephalinae</taxon>
        <taxon>Rhipicephalus</taxon>
        <taxon>Boophilus</taxon>
    </lineage>
</organism>
<proteinExistence type="predicted"/>
<reference evidence="1" key="2">
    <citation type="submission" date="2021-09" db="EMBL/GenBank/DDBJ databases">
        <authorList>
            <person name="Jia N."/>
            <person name="Wang J."/>
            <person name="Shi W."/>
            <person name="Du L."/>
            <person name="Sun Y."/>
            <person name="Zhan W."/>
            <person name="Jiang J."/>
            <person name="Wang Q."/>
            <person name="Zhang B."/>
            <person name="Ji P."/>
            <person name="Sakyi L.B."/>
            <person name="Cui X."/>
            <person name="Yuan T."/>
            <person name="Jiang B."/>
            <person name="Yang W."/>
            <person name="Lam T.T.-Y."/>
            <person name="Chang Q."/>
            <person name="Ding S."/>
            <person name="Wang X."/>
            <person name="Zhu J."/>
            <person name="Ruan X."/>
            <person name="Zhao L."/>
            <person name="Wei J."/>
            <person name="Que T."/>
            <person name="Du C."/>
            <person name="Cheng J."/>
            <person name="Dai P."/>
            <person name="Han X."/>
            <person name="Huang E."/>
            <person name="Gao Y."/>
            <person name="Liu J."/>
            <person name="Shao H."/>
            <person name="Ye R."/>
            <person name="Li L."/>
            <person name="Wei W."/>
            <person name="Wang X."/>
            <person name="Wang C."/>
            <person name="Huo Q."/>
            <person name="Li W."/>
            <person name="Guo W."/>
            <person name="Chen H."/>
            <person name="Chen S."/>
            <person name="Zhou L."/>
            <person name="Zhou L."/>
            <person name="Ni X."/>
            <person name="Tian J."/>
            <person name="Zhou Y."/>
            <person name="Sheng Y."/>
            <person name="Liu T."/>
            <person name="Pan Y."/>
            <person name="Xia L."/>
            <person name="Li J."/>
            <person name="Zhao F."/>
            <person name="Cao W."/>
        </authorList>
    </citation>
    <scope>NUCLEOTIDE SEQUENCE</scope>
    <source>
        <strain evidence="1">Rmic-2018</strain>
        <tissue evidence="1">Larvae</tissue>
    </source>
</reference>
<protein>
    <submittedName>
        <fullName evidence="1">Uncharacterized protein</fullName>
    </submittedName>
</protein>
<evidence type="ECO:0000313" key="1">
    <source>
        <dbReference type="EMBL" id="KAH8037810.1"/>
    </source>
</evidence>
<reference evidence="1" key="1">
    <citation type="journal article" date="2020" name="Cell">
        <title>Large-Scale Comparative Analyses of Tick Genomes Elucidate Their Genetic Diversity and Vector Capacities.</title>
        <authorList>
            <consortium name="Tick Genome and Microbiome Consortium (TIGMIC)"/>
            <person name="Jia N."/>
            <person name="Wang J."/>
            <person name="Shi W."/>
            <person name="Du L."/>
            <person name="Sun Y."/>
            <person name="Zhan W."/>
            <person name="Jiang J.F."/>
            <person name="Wang Q."/>
            <person name="Zhang B."/>
            <person name="Ji P."/>
            <person name="Bell-Sakyi L."/>
            <person name="Cui X.M."/>
            <person name="Yuan T.T."/>
            <person name="Jiang B.G."/>
            <person name="Yang W.F."/>
            <person name="Lam T.T."/>
            <person name="Chang Q.C."/>
            <person name="Ding S.J."/>
            <person name="Wang X.J."/>
            <person name="Zhu J.G."/>
            <person name="Ruan X.D."/>
            <person name="Zhao L."/>
            <person name="Wei J.T."/>
            <person name="Ye R.Z."/>
            <person name="Que T.C."/>
            <person name="Du C.H."/>
            <person name="Zhou Y.H."/>
            <person name="Cheng J.X."/>
            <person name="Dai P.F."/>
            <person name="Guo W.B."/>
            <person name="Han X.H."/>
            <person name="Huang E.J."/>
            <person name="Li L.F."/>
            <person name="Wei W."/>
            <person name="Gao Y.C."/>
            <person name="Liu J.Z."/>
            <person name="Shao H.Z."/>
            <person name="Wang X."/>
            <person name="Wang C.C."/>
            <person name="Yang T.C."/>
            <person name="Huo Q.B."/>
            <person name="Li W."/>
            <person name="Chen H.Y."/>
            <person name="Chen S.E."/>
            <person name="Zhou L.G."/>
            <person name="Ni X.B."/>
            <person name="Tian J.H."/>
            <person name="Sheng Y."/>
            <person name="Liu T."/>
            <person name="Pan Y.S."/>
            <person name="Xia L.Y."/>
            <person name="Li J."/>
            <person name="Zhao F."/>
            <person name="Cao W.C."/>
        </authorList>
    </citation>
    <scope>NUCLEOTIDE SEQUENCE</scope>
    <source>
        <strain evidence="1">Rmic-2018</strain>
    </source>
</reference>
<accession>A0A9J6EU43</accession>
<keyword evidence="2" id="KW-1185">Reference proteome</keyword>